<keyword evidence="4" id="KW-1185">Reference proteome</keyword>
<organism evidence="3 4">
    <name type="scientific">Algibacter aquimarinus</name>
    <dbReference type="NCBI Taxonomy" id="1136748"/>
    <lineage>
        <taxon>Bacteria</taxon>
        <taxon>Pseudomonadati</taxon>
        <taxon>Bacteroidota</taxon>
        <taxon>Flavobacteriia</taxon>
        <taxon>Flavobacteriales</taxon>
        <taxon>Flavobacteriaceae</taxon>
        <taxon>Algibacter</taxon>
    </lineage>
</organism>
<keyword evidence="2" id="KW-0472">Membrane</keyword>
<gene>
    <name evidence="3" type="ORF">GCM10023315_11980</name>
</gene>
<keyword evidence="1" id="KW-0175">Coiled coil</keyword>
<evidence type="ECO:0000256" key="1">
    <source>
        <dbReference type="SAM" id="Coils"/>
    </source>
</evidence>
<dbReference type="Proteomes" id="UP001501692">
    <property type="component" value="Unassembled WGS sequence"/>
</dbReference>
<dbReference type="RefSeq" id="WP_345165746.1">
    <property type="nucleotide sequence ID" value="NZ_BAABJK010000004.1"/>
</dbReference>
<feature type="coiled-coil region" evidence="1">
    <location>
        <begin position="152"/>
        <end position="179"/>
    </location>
</feature>
<proteinExistence type="predicted"/>
<evidence type="ECO:0000256" key="2">
    <source>
        <dbReference type="SAM" id="Phobius"/>
    </source>
</evidence>
<keyword evidence="2" id="KW-0812">Transmembrane</keyword>
<reference evidence="4" key="1">
    <citation type="journal article" date="2019" name="Int. J. Syst. Evol. Microbiol.">
        <title>The Global Catalogue of Microorganisms (GCM) 10K type strain sequencing project: providing services to taxonomists for standard genome sequencing and annotation.</title>
        <authorList>
            <consortium name="The Broad Institute Genomics Platform"/>
            <consortium name="The Broad Institute Genome Sequencing Center for Infectious Disease"/>
            <person name="Wu L."/>
            <person name="Ma J."/>
        </authorList>
    </citation>
    <scope>NUCLEOTIDE SEQUENCE [LARGE SCALE GENOMIC DNA]</scope>
    <source>
        <strain evidence="4">JCM 18287</strain>
    </source>
</reference>
<name>A0ABP9H9L0_9FLAO</name>
<evidence type="ECO:0000313" key="3">
    <source>
        <dbReference type="EMBL" id="GAA4964723.1"/>
    </source>
</evidence>
<sequence>MAPIKFEEHLKEKLENRSIKPSDDAWKKLSDRLDTQEKSNTSKPYLWLGIAASIVGILFVVSQFWNNESKIEIEPKIADTPKTIQQQPKEQIAVEEVLEVNDFVAKDKPKTEAIVATQKQIEQEKTRTNVSEAIAEITPKDKKEIDITAKPVQILKKNLSFEEQKIQDVIAQVQSMESQNKVVTDDDIDALLQQAQKEIKLNKLINETTGVVDADALLQDVEADLDQSFRSKVFEALKSSYNSVKTAVAQRNN</sequence>
<protein>
    <recommendedName>
        <fullName evidence="5">Anti-sigma factor</fullName>
    </recommendedName>
</protein>
<dbReference type="EMBL" id="BAABJK010000004">
    <property type="protein sequence ID" value="GAA4964723.1"/>
    <property type="molecule type" value="Genomic_DNA"/>
</dbReference>
<feature type="transmembrane region" description="Helical" evidence="2">
    <location>
        <begin position="45"/>
        <end position="65"/>
    </location>
</feature>
<accession>A0ABP9H9L0</accession>
<evidence type="ECO:0008006" key="5">
    <source>
        <dbReference type="Google" id="ProtNLM"/>
    </source>
</evidence>
<comment type="caution">
    <text evidence="3">The sequence shown here is derived from an EMBL/GenBank/DDBJ whole genome shotgun (WGS) entry which is preliminary data.</text>
</comment>
<keyword evidence="2" id="KW-1133">Transmembrane helix</keyword>
<evidence type="ECO:0000313" key="4">
    <source>
        <dbReference type="Proteomes" id="UP001501692"/>
    </source>
</evidence>